<dbReference type="CDD" id="cd04301">
    <property type="entry name" value="NAT_SF"/>
    <property type="match status" value="1"/>
</dbReference>
<dbReference type="RefSeq" id="WP_013797373.1">
    <property type="nucleotide sequence ID" value="NC_015559.1"/>
</dbReference>
<dbReference type="HOGENOM" id="CLU_111226_3_0_6"/>
<dbReference type="Proteomes" id="UP000009230">
    <property type="component" value="Chromosome"/>
</dbReference>
<organism evidence="2 3">
    <name type="scientific">Marinomonas posidonica (strain CECT 7376 / NCIMB 14433 / IVIA-Po-181)</name>
    <dbReference type="NCBI Taxonomy" id="491952"/>
    <lineage>
        <taxon>Bacteria</taxon>
        <taxon>Pseudomonadati</taxon>
        <taxon>Pseudomonadota</taxon>
        <taxon>Gammaproteobacteria</taxon>
        <taxon>Oceanospirillales</taxon>
        <taxon>Oceanospirillaceae</taxon>
        <taxon>Marinomonas</taxon>
    </lineage>
</organism>
<dbReference type="InterPro" id="IPR000182">
    <property type="entry name" value="GNAT_dom"/>
</dbReference>
<accession>F6D078</accession>
<dbReference type="AlphaFoldDB" id="F6D078"/>
<reference evidence="2 3" key="1">
    <citation type="journal article" date="2012" name="Stand. Genomic Sci.">
        <title>Complete genome sequence of Marinomonas posidonica type strain (IVIA-Po-181(T)).</title>
        <authorList>
            <person name="Lucas-Elio P."/>
            <person name="Goodwin L."/>
            <person name="Woyke T."/>
            <person name="Pitluck S."/>
            <person name="Nolan M."/>
            <person name="Kyrpides N.C."/>
            <person name="Detter J.C."/>
            <person name="Copeland A."/>
            <person name="Lu M."/>
            <person name="Bruce D."/>
            <person name="Detter C."/>
            <person name="Tapia R."/>
            <person name="Han S."/>
            <person name="Land M.L."/>
            <person name="Ivanova N."/>
            <person name="Mikhailova N."/>
            <person name="Johnston A.W."/>
            <person name="Sanchez-Amat A."/>
        </authorList>
    </citation>
    <scope>NUCLEOTIDE SEQUENCE [LARGE SCALE GENOMIC DNA]</scope>
    <source>
        <strain evidence="3">CECT 7376 / NCIMB 14433 / IVIA-Po-181</strain>
    </source>
</reference>
<evidence type="ECO:0000313" key="3">
    <source>
        <dbReference type="Proteomes" id="UP000009230"/>
    </source>
</evidence>
<dbReference type="STRING" id="491952.Mar181_2873"/>
<dbReference type="Pfam" id="PF00583">
    <property type="entry name" value="Acetyltransf_1"/>
    <property type="match status" value="1"/>
</dbReference>
<gene>
    <name evidence="2" type="ordered locus">Mar181_2873</name>
</gene>
<dbReference type="PROSITE" id="PS51186">
    <property type="entry name" value="GNAT"/>
    <property type="match status" value="1"/>
</dbReference>
<proteinExistence type="predicted"/>
<dbReference type="InterPro" id="IPR016181">
    <property type="entry name" value="Acyl_CoA_acyltransferase"/>
</dbReference>
<dbReference type="SUPFAM" id="SSF55729">
    <property type="entry name" value="Acyl-CoA N-acyltransferases (Nat)"/>
    <property type="match status" value="1"/>
</dbReference>
<keyword evidence="3" id="KW-1185">Reference proteome</keyword>
<evidence type="ECO:0000259" key="1">
    <source>
        <dbReference type="PROSITE" id="PS51186"/>
    </source>
</evidence>
<evidence type="ECO:0000313" key="2">
    <source>
        <dbReference type="EMBL" id="AEF55902.1"/>
    </source>
</evidence>
<dbReference type="KEGG" id="mpc:Mar181_2873"/>
<feature type="domain" description="N-acetyltransferase" evidence="1">
    <location>
        <begin position="2"/>
        <end position="156"/>
    </location>
</feature>
<name>F6D078_MARPP</name>
<dbReference type="GO" id="GO:0016747">
    <property type="term" value="F:acyltransferase activity, transferring groups other than amino-acyl groups"/>
    <property type="evidence" value="ECO:0007669"/>
    <property type="project" value="InterPro"/>
</dbReference>
<protein>
    <submittedName>
        <fullName evidence="2">GCN5-related N-acetyltransferase</fullName>
    </submittedName>
</protein>
<dbReference type="Gene3D" id="3.40.630.30">
    <property type="match status" value="1"/>
</dbReference>
<sequence length="160" mass="18067">MIQLGKMTTKHVAQVIDLKVLPAQQKFVGAMIDILALSNAQVRPYIVYEQEVIVGFFLLDTVFNQTHDFAENKDLGLRKFFIDQAHQGKGFASQALRCLDEHLEEEYPRFKRLFLTVNCLNTVAKACYEKAGFEDTQTLYEGGPSGPQHIMVKALCPEKG</sequence>
<dbReference type="EMBL" id="CP002771">
    <property type="protein sequence ID" value="AEF55902.1"/>
    <property type="molecule type" value="Genomic_DNA"/>
</dbReference>
<dbReference type="OrthoDB" id="8304386at2"/>
<dbReference type="eggNOG" id="COG1670">
    <property type="taxonomic scope" value="Bacteria"/>
</dbReference>